<evidence type="ECO:0000313" key="13">
    <source>
        <dbReference type="Proteomes" id="UP000239209"/>
    </source>
</evidence>
<dbReference type="Pfam" id="PF02868">
    <property type="entry name" value="Peptidase_M4_C"/>
    <property type="match status" value="1"/>
</dbReference>
<keyword evidence="9" id="KW-0175">Coiled coil</keyword>
<keyword evidence="3" id="KW-0479">Metal-binding</keyword>
<dbReference type="EC" id="3.4.24.-" evidence="8"/>
<dbReference type="PRINTS" id="PR00730">
    <property type="entry name" value="THERMOLYSIN"/>
</dbReference>
<reference evidence="12 13" key="1">
    <citation type="submission" date="2018-03" db="EMBL/GenBank/DDBJ databases">
        <title>Genomic Encyclopedia of Archaeal and Bacterial Type Strains, Phase II (KMG-II): from individual species to whole genera.</title>
        <authorList>
            <person name="Goeker M."/>
        </authorList>
    </citation>
    <scope>NUCLEOTIDE SEQUENCE [LARGE SCALE GENOMIC DNA]</scope>
    <source>
        <strain evidence="12 13">DSM 45348</strain>
    </source>
</reference>
<dbReference type="OrthoDB" id="291295at2"/>
<evidence type="ECO:0000256" key="3">
    <source>
        <dbReference type="ARBA" id="ARBA00022723"/>
    </source>
</evidence>
<evidence type="ECO:0000256" key="2">
    <source>
        <dbReference type="ARBA" id="ARBA00022670"/>
    </source>
</evidence>
<dbReference type="RefSeq" id="WP_106129005.1">
    <property type="nucleotide sequence ID" value="NZ_PVZG01000012.1"/>
</dbReference>
<comment type="cofactor">
    <cofactor evidence="8">
        <name>Zn(2+)</name>
        <dbReference type="ChEBI" id="CHEBI:29105"/>
    </cofactor>
</comment>
<dbReference type="Gene3D" id="1.10.390.10">
    <property type="entry name" value="Neutral Protease Domain 2"/>
    <property type="match status" value="1"/>
</dbReference>
<dbReference type="AlphaFoldDB" id="A0A2T0RXB1"/>
<organism evidence="12 13">
    <name type="scientific">Pseudosporangium ferrugineum</name>
    <dbReference type="NCBI Taxonomy" id="439699"/>
    <lineage>
        <taxon>Bacteria</taxon>
        <taxon>Bacillati</taxon>
        <taxon>Actinomycetota</taxon>
        <taxon>Actinomycetes</taxon>
        <taxon>Micromonosporales</taxon>
        <taxon>Micromonosporaceae</taxon>
        <taxon>Pseudosporangium</taxon>
    </lineage>
</organism>
<feature type="domain" description="Peptidase M4" evidence="10">
    <location>
        <begin position="96"/>
        <end position="173"/>
    </location>
</feature>
<evidence type="ECO:0000256" key="1">
    <source>
        <dbReference type="ARBA" id="ARBA00009388"/>
    </source>
</evidence>
<dbReference type="InterPro" id="IPR023612">
    <property type="entry name" value="Peptidase_M4"/>
</dbReference>
<feature type="active site" evidence="7">
    <location>
        <position position="166"/>
    </location>
</feature>
<feature type="active site" description="Proton donor" evidence="7">
    <location>
        <position position="271"/>
    </location>
</feature>
<comment type="function">
    <text evidence="8">Extracellular zinc metalloprotease.</text>
</comment>
<dbReference type="InterPro" id="IPR027268">
    <property type="entry name" value="Peptidase_M4/M1_CTD_sf"/>
</dbReference>
<gene>
    <name evidence="12" type="ORF">CLV70_112191</name>
</gene>
<accession>A0A2T0RXB1</accession>
<dbReference type="InterPro" id="IPR001570">
    <property type="entry name" value="Peptidase_M4_C_domain"/>
</dbReference>
<feature type="domain" description="Peptidase M4 C-terminal" evidence="11">
    <location>
        <begin position="176"/>
        <end position="347"/>
    </location>
</feature>
<evidence type="ECO:0000256" key="7">
    <source>
        <dbReference type="PIRSR" id="PIRSR623612-1"/>
    </source>
</evidence>
<sequence>MTVHRRLTCITPPYILQNLLGSDDAQIRRAALATLVSTAQLRGQRELRAALSGMAAAPVDGRRTVFDCRSGIVLRLAVIARSEGHPAVADDSVNRAYDGFGVTRDFLREVFERDSIDGRGMRLHGYVHRGVRYNNAFWDGSEMVFGDGDGLIFSDFTGSLDVIAHELAHGVTEFTAGWEYHGQSGALNESMSDVFGAMVKQWALKQSAADADWLIGADVFTPGVDADALRSLKAPGTAFDNELFGKDPQPAHMDDYVRSPDTEEGDFGGVHVNSGIPNKAFHLLATALGGNSWEAPGRIWYESLKASTPLAQFTDFATTTHRVAGDLFGAGGAEQQAVAEAWGSVGVPVATAAPEAPGAPEATIAALSQQVEALNAQVRALATDIQALSGRP</sequence>
<dbReference type="GO" id="GO:0046872">
    <property type="term" value="F:metal ion binding"/>
    <property type="evidence" value="ECO:0007669"/>
    <property type="project" value="UniProtKB-UniRule"/>
</dbReference>
<comment type="similarity">
    <text evidence="1 8">Belongs to the peptidase M4 family.</text>
</comment>
<evidence type="ECO:0000256" key="5">
    <source>
        <dbReference type="ARBA" id="ARBA00022833"/>
    </source>
</evidence>
<evidence type="ECO:0000256" key="4">
    <source>
        <dbReference type="ARBA" id="ARBA00022801"/>
    </source>
</evidence>
<dbReference type="CDD" id="cd09597">
    <property type="entry name" value="M4_TLP"/>
    <property type="match status" value="1"/>
</dbReference>
<dbReference type="EMBL" id="PVZG01000012">
    <property type="protein sequence ID" value="PRY25825.1"/>
    <property type="molecule type" value="Genomic_DNA"/>
</dbReference>
<dbReference type="InterPro" id="IPR013856">
    <property type="entry name" value="Peptidase_M4_domain"/>
</dbReference>
<evidence type="ECO:0000256" key="6">
    <source>
        <dbReference type="ARBA" id="ARBA00023049"/>
    </source>
</evidence>
<keyword evidence="2 8" id="KW-0645">Protease</keyword>
<keyword evidence="8" id="KW-0964">Secreted</keyword>
<evidence type="ECO:0000256" key="9">
    <source>
        <dbReference type="SAM" id="Coils"/>
    </source>
</evidence>
<dbReference type="GO" id="GO:0005576">
    <property type="term" value="C:extracellular region"/>
    <property type="evidence" value="ECO:0007669"/>
    <property type="project" value="UniProtKB-SubCell"/>
</dbReference>
<dbReference type="Gene3D" id="3.10.170.10">
    <property type="match status" value="1"/>
</dbReference>
<keyword evidence="5 8" id="KW-0862">Zinc</keyword>
<feature type="coiled-coil region" evidence="9">
    <location>
        <begin position="364"/>
        <end position="391"/>
    </location>
</feature>
<dbReference type="InterPro" id="IPR052759">
    <property type="entry name" value="Metalloprotease_M4"/>
</dbReference>
<dbReference type="PANTHER" id="PTHR43579">
    <property type="match status" value="1"/>
</dbReference>
<evidence type="ECO:0000259" key="11">
    <source>
        <dbReference type="Pfam" id="PF02868"/>
    </source>
</evidence>
<dbReference type="GO" id="GO:0006508">
    <property type="term" value="P:proteolysis"/>
    <property type="evidence" value="ECO:0007669"/>
    <property type="project" value="UniProtKB-KW"/>
</dbReference>
<evidence type="ECO:0000313" key="12">
    <source>
        <dbReference type="EMBL" id="PRY25825.1"/>
    </source>
</evidence>
<keyword evidence="4 8" id="KW-0378">Hydrolase</keyword>
<dbReference type="PANTHER" id="PTHR43579:SF1">
    <property type="entry name" value="NEUTRAL METALLOPROTEINASE"/>
    <property type="match status" value="1"/>
</dbReference>
<protein>
    <recommendedName>
        <fullName evidence="8">Neutral metalloproteinase</fullName>
        <ecNumber evidence="8">3.4.24.-</ecNumber>
    </recommendedName>
</protein>
<dbReference type="SUPFAM" id="SSF55486">
    <property type="entry name" value="Metalloproteases ('zincins'), catalytic domain"/>
    <property type="match status" value="1"/>
</dbReference>
<keyword evidence="6 8" id="KW-0482">Metalloprotease</keyword>
<keyword evidence="13" id="KW-1185">Reference proteome</keyword>
<evidence type="ECO:0000259" key="10">
    <source>
        <dbReference type="Pfam" id="PF01447"/>
    </source>
</evidence>
<dbReference type="GO" id="GO:0004222">
    <property type="term" value="F:metalloendopeptidase activity"/>
    <property type="evidence" value="ECO:0007669"/>
    <property type="project" value="UniProtKB-UniRule"/>
</dbReference>
<proteinExistence type="inferred from homology"/>
<comment type="subcellular location">
    <subcellularLocation>
        <location evidence="8">Secreted</location>
    </subcellularLocation>
</comment>
<comment type="caution">
    <text evidence="12">The sequence shown here is derived from an EMBL/GenBank/DDBJ whole genome shotgun (WGS) entry which is preliminary data.</text>
</comment>
<dbReference type="Pfam" id="PF01447">
    <property type="entry name" value="Peptidase_M4"/>
    <property type="match status" value="1"/>
</dbReference>
<name>A0A2T0RXB1_9ACTN</name>
<evidence type="ECO:0000256" key="8">
    <source>
        <dbReference type="RuleBase" id="RU366073"/>
    </source>
</evidence>
<dbReference type="Proteomes" id="UP000239209">
    <property type="component" value="Unassembled WGS sequence"/>
</dbReference>